<proteinExistence type="predicted"/>
<feature type="compositionally biased region" description="Polar residues" evidence="1">
    <location>
        <begin position="1"/>
        <end position="11"/>
    </location>
</feature>
<reference evidence="2 3" key="1">
    <citation type="submission" date="2019-05" db="EMBL/GenBank/DDBJ databases">
        <title>Another draft genome of Portunus trituberculatus and its Hox gene families provides insights of decapod evolution.</title>
        <authorList>
            <person name="Jeong J.-H."/>
            <person name="Song I."/>
            <person name="Kim S."/>
            <person name="Choi T."/>
            <person name="Kim D."/>
            <person name="Ryu S."/>
            <person name="Kim W."/>
        </authorList>
    </citation>
    <scope>NUCLEOTIDE SEQUENCE [LARGE SCALE GENOMIC DNA]</scope>
    <source>
        <tissue evidence="2">Muscle</tissue>
    </source>
</reference>
<dbReference type="AlphaFoldDB" id="A0A5B7HZX6"/>
<name>A0A5B7HZX6_PORTR</name>
<feature type="region of interest" description="Disordered" evidence="1">
    <location>
        <begin position="1"/>
        <end position="22"/>
    </location>
</feature>
<dbReference type="EMBL" id="VSRR010038555">
    <property type="protein sequence ID" value="MPC74258.1"/>
    <property type="molecule type" value="Genomic_DNA"/>
</dbReference>
<evidence type="ECO:0000313" key="2">
    <source>
        <dbReference type="EMBL" id="MPC74258.1"/>
    </source>
</evidence>
<organism evidence="2 3">
    <name type="scientific">Portunus trituberculatus</name>
    <name type="common">Swimming crab</name>
    <name type="synonym">Neptunus trituberculatus</name>
    <dbReference type="NCBI Taxonomy" id="210409"/>
    <lineage>
        <taxon>Eukaryota</taxon>
        <taxon>Metazoa</taxon>
        <taxon>Ecdysozoa</taxon>
        <taxon>Arthropoda</taxon>
        <taxon>Crustacea</taxon>
        <taxon>Multicrustacea</taxon>
        <taxon>Malacostraca</taxon>
        <taxon>Eumalacostraca</taxon>
        <taxon>Eucarida</taxon>
        <taxon>Decapoda</taxon>
        <taxon>Pleocyemata</taxon>
        <taxon>Brachyura</taxon>
        <taxon>Eubrachyura</taxon>
        <taxon>Portunoidea</taxon>
        <taxon>Portunidae</taxon>
        <taxon>Portuninae</taxon>
        <taxon>Portunus</taxon>
    </lineage>
</organism>
<gene>
    <name evidence="2" type="ORF">E2C01_068612</name>
</gene>
<accession>A0A5B7HZX6</accession>
<protein>
    <submittedName>
        <fullName evidence="2">Uncharacterized protein</fullName>
    </submittedName>
</protein>
<comment type="caution">
    <text evidence="2">The sequence shown here is derived from an EMBL/GenBank/DDBJ whole genome shotgun (WGS) entry which is preliminary data.</text>
</comment>
<keyword evidence="3" id="KW-1185">Reference proteome</keyword>
<evidence type="ECO:0000256" key="1">
    <source>
        <dbReference type="SAM" id="MobiDB-lite"/>
    </source>
</evidence>
<sequence length="70" mass="7916">MIIRLRNNSPRTDWLGGGESETRSGMVMLPEARLSPPQLILCEPPAHSHPLLTSFPFMTSHLIMDDFHMT</sequence>
<evidence type="ECO:0000313" key="3">
    <source>
        <dbReference type="Proteomes" id="UP000324222"/>
    </source>
</evidence>
<dbReference type="Proteomes" id="UP000324222">
    <property type="component" value="Unassembled WGS sequence"/>
</dbReference>